<evidence type="ECO:0000256" key="9">
    <source>
        <dbReference type="PIRSR" id="PIRSR600101-1"/>
    </source>
</evidence>
<comment type="catalytic activity">
    <reaction evidence="1 11">
        <text>an S-substituted glutathione + H2O = an S-substituted L-cysteinylglycine + L-glutamate</text>
        <dbReference type="Rhea" id="RHEA:59468"/>
        <dbReference type="ChEBI" id="CHEBI:15377"/>
        <dbReference type="ChEBI" id="CHEBI:29985"/>
        <dbReference type="ChEBI" id="CHEBI:90779"/>
        <dbReference type="ChEBI" id="CHEBI:143103"/>
        <dbReference type="EC" id="3.4.19.13"/>
    </reaction>
</comment>
<dbReference type="InterPro" id="IPR043137">
    <property type="entry name" value="GGT_ssub_C"/>
</dbReference>
<dbReference type="InterPro" id="IPR051792">
    <property type="entry name" value="GGT_bact"/>
</dbReference>
<keyword evidence="6 11" id="KW-0865">Zymogen</keyword>
<dbReference type="EMBL" id="CP002305">
    <property type="protein sequence ID" value="ADQ18722.1"/>
    <property type="molecule type" value="Genomic_DNA"/>
</dbReference>
<evidence type="ECO:0000256" key="8">
    <source>
        <dbReference type="ARBA" id="ARBA00047417"/>
    </source>
</evidence>
<dbReference type="MEROPS" id="T03.001"/>
<dbReference type="STRING" id="649349.Lbys_3060"/>
<evidence type="ECO:0000313" key="13">
    <source>
        <dbReference type="Proteomes" id="UP000007435"/>
    </source>
</evidence>
<evidence type="ECO:0000256" key="10">
    <source>
        <dbReference type="PIRSR" id="PIRSR600101-2"/>
    </source>
</evidence>
<evidence type="ECO:0000256" key="5">
    <source>
        <dbReference type="ARBA" id="ARBA00022801"/>
    </source>
</evidence>
<comment type="catalytic activity">
    <reaction evidence="2 11">
        <text>glutathione + H2O = L-cysteinylglycine + L-glutamate</text>
        <dbReference type="Rhea" id="RHEA:28807"/>
        <dbReference type="ChEBI" id="CHEBI:15377"/>
        <dbReference type="ChEBI" id="CHEBI:29985"/>
        <dbReference type="ChEBI" id="CHEBI:57925"/>
        <dbReference type="ChEBI" id="CHEBI:61694"/>
        <dbReference type="EC" id="3.4.19.13"/>
    </reaction>
</comment>
<evidence type="ECO:0000256" key="6">
    <source>
        <dbReference type="ARBA" id="ARBA00023145"/>
    </source>
</evidence>
<dbReference type="RefSeq" id="WP_013409754.1">
    <property type="nucleotide sequence ID" value="NC_014655.1"/>
</dbReference>
<dbReference type="OrthoDB" id="9781342at2"/>
<sequence>MKKGIYFISTLILLWAGACKNAPKKEENKDLFTLFVEDNKPFYSDKKGVFAKNGMVASAHEEASKAGIEILQAGGNAIDAAIATHYALAVVFPFAGNLGGGGFAVIRKNNGEFHSIDFREKAPLAAHRDMYLDKDGNVIEGLSLKGHLASGVPGSVDGTVELHKKFGKLSWEKILEPAIRLAEKGVILTEREAKGLNNYRKTFLEVNGDDLQYFVKPDRSDWKTGELLVQKDLAECLKRIRDHKREGFYSGKTADLLVEEMKRGGGIISHEDLRQYKSAWRKPLEGQYRGYKVVSMAPSSSGGIALIQMLKLVEPYPLQEWGWNSEKTAQVMIEAERRVYADRSKWLGDTDFIKVPIDELLSSDYLKERWKDFNPEKASKSSEIEGGTIPGYESQETTHFSVVDKDGNAVSLTTTINGAYGSKVIVKGAGFLMNNEMDDFAIKAGVPNMFGLTGNKANEIAPGKRMLSCMSPTIIEKDGKLFMVVGTPGGSTIMTSIFQTILNVIDHKMSMQQSVNALKFHHQWLPDRTVYEKGAFSEKTLEALRKKGYVMDQQSGTLGRMDCILVYPDGRLEGASDPRADNTSVGY</sequence>
<feature type="active site" description="Nucleophile" evidence="9">
    <location>
        <position position="397"/>
    </location>
</feature>
<comment type="subunit">
    <text evidence="11">This enzyme consists of two polypeptide chains, which are synthesized in precursor form from a single polypeptide.</text>
</comment>
<comment type="pathway">
    <text evidence="11">Sulfur metabolism; glutathione metabolism.</text>
</comment>
<keyword evidence="11" id="KW-0317">Glutathione biosynthesis</keyword>
<evidence type="ECO:0000256" key="4">
    <source>
        <dbReference type="ARBA" id="ARBA00022679"/>
    </source>
</evidence>
<evidence type="ECO:0000256" key="11">
    <source>
        <dbReference type="RuleBase" id="RU368036"/>
    </source>
</evidence>
<accession>E4RU14</accession>
<dbReference type="InterPro" id="IPR000101">
    <property type="entry name" value="GGT_peptidase"/>
</dbReference>
<dbReference type="Proteomes" id="UP000007435">
    <property type="component" value="Chromosome"/>
</dbReference>
<dbReference type="PRINTS" id="PR01210">
    <property type="entry name" value="GGTRANSPTASE"/>
</dbReference>
<keyword evidence="5 11" id="KW-0378">Hydrolase</keyword>
<dbReference type="EC" id="2.3.2.2" evidence="11"/>
<dbReference type="GO" id="GO:0006751">
    <property type="term" value="P:glutathione catabolic process"/>
    <property type="evidence" value="ECO:0007669"/>
    <property type="project" value="UniProtKB-UniRule"/>
</dbReference>
<comment type="PTM">
    <text evidence="11">Cleaved by autocatalysis into a large and a small subunit.</text>
</comment>
<evidence type="ECO:0000256" key="7">
    <source>
        <dbReference type="ARBA" id="ARBA00023315"/>
    </source>
</evidence>
<dbReference type="InterPro" id="IPR029055">
    <property type="entry name" value="Ntn_hydrolases_N"/>
</dbReference>
<reference evidence="12 13" key="2">
    <citation type="journal article" date="2011" name="Stand. Genomic Sci.">
        <title>Complete genome sequence of Leadbetterella byssophila type strain (4M15).</title>
        <authorList>
            <person name="Abt B."/>
            <person name="Teshima H."/>
            <person name="Lucas S."/>
            <person name="Lapidus A."/>
            <person name="Del Rio T.G."/>
            <person name="Nolan M."/>
            <person name="Tice H."/>
            <person name="Cheng J.F."/>
            <person name="Pitluck S."/>
            <person name="Liolios K."/>
            <person name="Pagani I."/>
            <person name="Ivanova N."/>
            <person name="Mavromatis K."/>
            <person name="Pati A."/>
            <person name="Tapia R."/>
            <person name="Han C."/>
            <person name="Goodwin L."/>
            <person name="Chen A."/>
            <person name="Palaniappan K."/>
            <person name="Land M."/>
            <person name="Hauser L."/>
            <person name="Chang Y.J."/>
            <person name="Jeffries C.D."/>
            <person name="Rohde M."/>
            <person name="Goker M."/>
            <person name="Tindall B.J."/>
            <person name="Detter J.C."/>
            <person name="Woyke T."/>
            <person name="Bristow J."/>
            <person name="Eisen J.A."/>
            <person name="Markowitz V."/>
            <person name="Hugenholtz P."/>
            <person name="Klenk H.P."/>
            <person name="Kyrpides N.C."/>
        </authorList>
    </citation>
    <scope>NUCLEOTIDE SEQUENCE [LARGE SCALE GENOMIC DNA]</scope>
    <source>
        <strain evidence="13">DSM 17132 / JCM 16389 / KACC 11308 / NBRC 106382 / 4M15</strain>
    </source>
</reference>
<dbReference type="eggNOG" id="COG0405">
    <property type="taxonomic scope" value="Bacteria"/>
</dbReference>
<dbReference type="KEGG" id="lby:Lbys_3060"/>
<proteinExistence type="inferred from homology"/>
<reference key="1">
    <citation type="submission" date="2010-11" db="EMBL/GenBank/DDBJ databases">
        <title>The complete genome of Leadbetterella byssophila DSM 17132.</title>
        <authorList>
            <consortium name="US DOE Joint Genome Institute (JGI-PGF)"/>
            <person name="Lucas S."/>
            <person name="Copeland A."/>
            <person name="Lapidus A."/>
            <person name="Glavina del Rio T."/>
            <person name="Dalin E."/>
            <person name="Tice H."/>
            <person name="Bruce D."/>
            <person name="Goodwin L."/>
            <person name="Pitluck S."/>
            <person name="Kyrpides N."/>
            <person name="Mavromatis K."/>
            <person name="Ivanova N."/>
            <person name="Teshima H."/>
            <person name="Brettin T."/>
            <person name="Detter J.C."/>
            <person name="Han C."/>
            <person name="Tapia R."/>
            <person name="Land M."/>
            <person name="Hauser L."/>
            <person name="Markowitz V."/>
            <person name="Cheng J.-F."/>
            <person name="Hugenholtz P."/>
            <person name="Woyke T."/>
            <person name="Wu D."/>
            <person name="Tindall B."/>
            <person name="Pomrenke H.G."/>
            <person name="Brambilla E."/>
            <person name="Klenk H.-P."/>
            <person name="Eisen J.A."/>
        </authorList>
    </citation>
    <scope>NUCLEOTIDE SEQUENCE [LARGE SCALE GENOMIC DNA]</scope>
    <source>
        <strain>DSM 17132</strain>
    </source>
</reference>
<organism evidence="12 13">
    <name type="scientific">Leadbetterella byssophila (strain DSM 17132 / JCM 16389 / KACC 11308 / NBRC 106382 / 4M15)</name>
    <dbReference type="NCBI Taxonomy" id="649349"/>
    <lineage>
        <taxon>Bacteria</taxon>
        <taxon>Pseudomonadati</taxon>
        <taxon>Bacteroidota</taxon>
        <taxon>Cytophagia</taxon>
        <taxon>Cytophagales</taxon>
        <taxon>Leadbetterellaceae</taxon>
        <taxon>Leadbetterella</taxon>
    </lineage>
</organism>
<dbReference type="GO" id="GO:0006750">
    <property type="term" value="P:glutathione biosynthetic process"/>
    <property type="evidence" value="ECO:0007669"/>
    <property type="project" value="UniProtKB-KW"/>
</dbReference>
<evidence type="ECO:0000256" key="2">
    <source>
        <dbReference type="ARBA" id="ARBA00001089"/>
    </source>
</evidence>
<dbReference type="PROSITE" id="PS51257">
    <property type="entry name" value="PROKAR_LIPOPROTEIN"/>
    <property type="match status" value="1"/>
</dbReference>
<evidence type="ECO:0000256" key="1">
    <source>
        <dbReference type="ARBA" id="ARBA00001049"/>
    </source>
</evidence>
<dbReference type="Pfam" id="PF01019">
    <property type="entry name" value="G_glu_transpept"/>
    <property type="match status" value="1"/>
</dbReference>
<dbReference type="InterPro" id="IPR043138">
    <property type="entry name" value="GGT_lsub"/>
</dbReference>
<evidence type="ECO:0000256" key="3">
    <source>
        <dbReference type="ARBA" id="ARBA00009381"/>
    </source>
</evidence>
<dbReference type="PANTHER" id="PTHR43199">
    <property type="entry name" value="GLUTATHIONE HYDROLASE"/>
    <property type="match status" value="1"/>
</dbReference>
<dbReference type="PANTHER" id="PTHR43199:SF1">
    <property type="entry name" value="GLUTATHIONE HYDROLASE PROENZYME"/>
    <property type="match status" value="1"/>
</dbReference>
<keyword evidence="7 11" id="KW-0012">Acyltransferase</keyword>
<gene>
    <name evidence="12" type="ordered locus">Lbys_3060</name>
</gene>
<dbReference type="InterPro" id="IPR055262">
    <property type="entry name" value="GGT_CS"/>
</dbReference>
<dbReference type="GO" id="GO:0036374">
    <property type="term" value="F:glutathione hydrolase activity"/>
    <property type="evidence" value="ECO:0007669"/>
    <property type="project" value="UniProtKB-UniRule"/>
</dbReference>
<feature type="binding site" evidence="10">
    <location>
        <position position="119"/>
    </location>
    <ligand>
        <name>L-glutamate</name>
        <dbReference type="ChEBI" id="CHEBI:29985"/>
    </ligand>
</feature>
<dbReference type="SUPFAM" id="SSF56235">
    <property type="entry name" value="N-terminal nucleophile aminohydrolases (Ntn hydrolases)"/>
    <property type="match status" value="1"/>
</dbReference>
<comment type="catalytic activity">
    <reaction evidence="8 11">
        <text>an N-terminal (5-L-glutamyl)-[peptide] + an alpha-amino acid = 5-L-glutamyl amino acid + an N-terminal L-alpha-aminoacyl-[peptide]</text>
        <dbReference type="Rhea" id="RHEA:23904"/>
        <dbReference type="Rhea" id="RHEA-COMP:9780"/>
        <dbReference type="Rhea" id="RHEA-COMP:9795"/>
        <dbReference type="ChEBI" id="CHEBI:77644"/>
        <dbReference type="ChEBI" id="CHEBI:78597"/>
        <dbReference type="ChEBI" id="CHEBI:78599"/>
        <dbReference type="ChEBI" id="CHEBI:78608"/>
        <dbReference type="EC" id="2.3.2.2"/>
    </reaction>
</comment>
<feature type="binding site" evidence="10">
    <location>
        <position position="490"/>
    </location>
    <ligand>
        <name>L-glutamate</name>
        <dbReference type="ChEBI" id="CHEBI:29985"/>
    </ligand>
</feature>
<dbReference type="GO" id="GO:0103068">
    <property type="term" value="F:leukotriene C4 gamma-glutamyl transferase activity"/>
    <property type="evidence" value="ECO:0007669"/>
    <property type="project" value="UniProtKB-EC"/>
</dbReference>
<dbReference type="UniPathway" id="UPA00204"/>
<feature type="binding site" evidence="10">
    <location>
        <position position="439"/>
    </location>
    <ligand>
        <name>L-glutamate</name>
        <dbReference type="ChEBI" id="CHEBI:29985"/>
    </ligand>
</feature>
<dbReference type="PROSITE" id="PS00462">
    <property type="entry name" value="G_GLU_TRANSPEPTIDASE"/>
    <property type="match status" value="1"/>
</dbReference>
<dbReference type="HOGENOM" id="CLU_014813_0_3_10"/>
<evidence type="ECO:0000313" key="12">
    <source>
        <dbReference type="EMBL" id="ADQ18722.1"/>
    </source>
</evidence>
<dbReference type="EC" id="3.4.19.13" evidence="11"/>
<keyword evidence="13" id="KW-1185">Reference proteome</keyword>
<dbReference type="AlphaFoldDB" id="E4RU14"/>
<feature type="binding site" evidence="10">
    <location>
        <begin position="415"/>
        <end position="417"/>
    </location>
    <ligand>
        <name>L-glutamate</name>
        <dbReference type="ChEBI" id="CHEBI:29985"/>
    </ligand>
</feature>
<dbReference type="NCBIfam" id="TIGR00066">
    <property type="entry name" value="g_glut_trans"/>
    <property type="match status" value="1"/>
</dbReference>
<comment type="similarity">
    <text evidence="3 11">Belongs to the gamma-glutamyltransferase family.</text>
</comment>
<protein>
    <recommendedName>
        <fullName evidence="11">Glutathione hydrolase proenzyme</fullName>
        <ecNumber evidence="11">2.3.2.2</ecNumber>
        <ecNumber evidence="11">3.4.19.13</ecNumber>
    </recommendedName>
    <component>
        <recommendedName>
            <fullName evidence="11">Glutathione hydrolase large chain</fullName>
        </recommendedName>
    </component>
    <component>
        <recommendedName>
            <fullName evidence="11">Glutathione hydrolase small chain</fullName>
        </recommendedName>
    </component>
</protein>
<name>E4RU14_LEAB4</name>
<dbReference type="Gene3D" id="3.60.20.40">
    <property type="match status" value="1"/>
</dbReference>
<dbReference type="Gene3D" id="1.10.246.130">
    <property type="match status" value="1"/>
</dbReference>
<keyword evidence="4 11" id="KW-0808">Transferase</keyword>